<sequence length="130" mass="14514">MNMDSGIPESKEAIRLAACLTLGFDSIAIYNGIELTCTMWADFKRYSGLYFWACLISTYGIAVYTVGFILNINVPSANGHFCQTLFKIGWIATATGQSMVLWFRLHLILHSQCWLKVAFCLIVSNCNGLN</sequence>
<feature type="transmembrane region" description="Helical" evidence="1">
    <location>
        <begin position="12"/>
        <end position="30"/>
    </location>
</feature>
<dbReference type="Proteomes" id="UP001287286">
    <property type="component" value="Unassembled WGS sequence"/>
</dbReference>
<dbReference type="EMBL" id="JAWRVI010000219">
    <property type="protein sequence ID" value="KAK4071341.1"/>
    <property type="molecule type" value="Genomic_DNA"/>
</dbReference>
<dbReference type="Pfam" id="PF24802">
    <property type="entry name" value="DUF7703"/>
    <property type="match status" value="1"/>
</dbReference>
<proteinExistence type="predicted"/>
<keyword evidence="1" id="KW-1133">Transmembrane helix</keyword>
<keyword evidence="1" id="KW-0472">Membrane</keyword>
<keyword evidence="4" id="KW-1185">Reference proteome</keyword>
<evidence type="ECO:0000313" key="4">
    <source>
        <dbReference type="Proteomes" id="UP001287286"/>
    </source>
</evidence>
<name>A0ABR0BE44_PURLI</name>
<feature type="transmembrane region" description="Helical" evidence="1">
    <location>
        <begin position="50"/>
        <end position="72"/>
    </location>
</feature>
<organism evidence="3 4">
    <name type="scientific">Purpureocillium lilacinum</name>
    <name type="common">Paecilomyces lilacinus</name>
    <dbReference type="NCBI Taxonomy" id="33203"/>
    <lineage>
        <taxon>Eukaryota</taxon>
        <taxon>Fungi</taxon>
        <taxon>Dikarya</taxon>
        <taxon>Ascomycota</taxon>
        <taxon>Pezizomycotina</taxon>
        <taxon>Sordariomycetes</taxon>
        <taxon>Hypocreomycetidae</taxon>
        <taxon>Hypocreales</taxon>
        <taxon>Ophiocordycipitaceae</taxon>
        <taxon>Purpureocillium</taxon>
    </lineage>
</organism>
<protein>
    <recommendedName>
        <fullName evidence="2">DUF7703 domain-containing protein</fullName>
    </recommendedName>
</protein>
<keyword evidence="1" id="KW-0812">Transmembrane</keyword>
<dbReference type="InterPro" id="IPR056120">
    <property type="entry name" value="DUF7703"/>
</dbReference>
<reference evidence="3 4" key="1">
    <citation type="journal article" date="2024" name="Microbiol. Resour. Announc.">
        <title>Genome annotations for the ascomycete fungi Trichoderma harzianum, Trichoderma aggressivum, and Purpureocillium lilacinum.</title>
        <authorList>
            <person name="Beijen E.P.W."/>
            <person name="Ohm R.A."/>
        </authorList>
    </citation>
    <scope>NUCLEOTIDE SEQUENCE [LARGE SCALE GENOMIC DNA]</scope>
    <source>
        <strain evidence="3 4">CBS 150709</strain>
    </source>
</reference>
<feature type="domain" description="DUF7703" evidence="2">
    <location>
        <begin position="18"/>
        <end position="126"/>
    </location>
</feature>
<accession>A0ABR0BE44</accession>
<evidence type="ECO:0000259" key="2">
    <source>
        <dbReference type="Pfam" id="PF24802"/>
    </source>
</evidence>
<evidence type="ECO:0000256" key="1">
    <source>
        <dbReference type="SAM" id="Phobius"/>
    </source>
</evidence>
<evidence type="ECO:0000313" key="3">
    <source>
        <dbReference type="EMBL" id="KAK4071341.1"/>
    </source>
</evidence>
<gene>
    <name evidence="3" type="ORF">Purlil1_13429</name>
</gene>
<dbReference type="PANTHER" id="PTHR37013">
    <property type="entry name" value="INTEGRAL MEMBRANE PROTEIN (AFU_ORTHOLOGUE AFUA_1G05950)-RELATED"/>
    <property type="match status" value="1"/>
</dbReference>
<comment type="caution">
    <text evidence="3">The sequence shown here is derived from an EMBL/GenBank/DDBJ whole genome shotgun (WGS) entry which is preliminary data.</text>
</comment>
<feature type="transmembrane region" description="Helical" evidence="1">
    <location>
        <begin position="84"/>
        <end position="103"/>
    </location>
</feature>